<dbReference type="Proteomes" id="UP000251314">
    <property type="component" value="Unassembled WGS sequence"/>
</dbReference>
<organism evidence="1 2">
    <name type="scientific">Phytophthora cactorum</name>
    <dbReference type="NCBI Taxonomy" id="29920"/>
    <lineage>
        <taxon>Eukaryota</taxon>
        <taxon>Sar</taxon>
        <taxon>Stramenopiles</taxon>
        <taxon>Oomycota</taxon>
        <taxon>Peronosporomycetes</taxon>
        <taxon>Peronosporales</taxon>
        <taxon>Peronosporaceae</taxon>
        <taxon>Phytophthora</taxon>
    </lineage>
</organism>
<keyword evidence="2" id="KW-1185">Reference proteome</keyword>
<evidence type="ECO:0000313" key="1">
    <source>
        <dbReference type="EMBL" id="RAW20518.1"/>
    </source>
</evidence>
<name>A0A329RB85_9STRA</name>
<gene>
    <name evidence="1" type="ORF">PC110_g23040</name>
</gene>
<protein>
    <submittedName>
        <fullName evidence="1">Uncharacterized protein</fullName>
    </submittedName>
</protein>
<dbReference type="EMBL" id="MJFZ01002753">
    <property type="protein sequence ID" value="RAW20518.1"/>
    <property type="molecule type" value="Genomic_DNA"/>
</dbReference>
<sequence>MLASLSVSGNISTSGLLNGFLGGNQSYITSVGALTELGINSLASTKYLSIKASEVHNGSAGTSANACWVGCISSSDLCFGTGNTTQMILTAGGRVGIGTTSPSCPLNVPGVASFTFGTGGSTVYRLRTDAGVTESALGPIG</sequence>
<proteinExistence type="predicted"/>
<comment type="caution">
    <text evidence="1">The sequence shown here is derived from an EMBL/GenBank/DDBJ whole genome shotgun (WGS) entry which is preliminary data.</text>
</comment>
<dbReference type="AlphaFoldDB" id="A0A329RB85"/>
<evidence type="ECO:0000313" key="2">
    <source>
        <dbReference type="Proteomes" id="UP000251314"/>
    </source>
</evidence>
<dbReference type="VEuPathDB" id="FungiDB:PC110_g23040"/>
<accession>A0A329RB85</accession>
<reference evidence="1 2" key="1">
    <citation type="submission" date="2018-01" db="EMBL/GenBank/DDBJ databases">
        <title>Draft genome of the strawberry crown rot pathogen Phytophthora cactorum.</title>
        <authorList>
            <person name="Armitage A.D."/>
            <person name="Lysoe E."/>
            <person name="Nellist C.F."/>
            <person name="Harrison R.J."/>
            <person name="Brurberg M.B."/>
        </authorList>
    </citation>
    <scope>NUCLEOTIDE SEQUENCE [LARGE SCALE GENOMIC DNA]</scope>
    <source>
        <strain evidence="1 2">10300</strain>
    </source>
</reference>
<dbReference type="OrthoDB" id="114608at2759"/>